<sequence length="152" mass="17514">MPQPQNNAEPPNDMKADIKLSEDGVSYVRDATPFEFKYSCMETQKVKPLKLREEKLKEIDFVKDASTLNMKTSIDSEEQGEVLSEKDIDETSAAKVSISTTTEIYASKTSPDNAGRQYWLILGYIDRTLILRHRNLTPQYWKELQNAWCARF</sequence>
<dbReference type="AlphaFoldDB" id="B9ILR9"/>
<accession>B9ILR9</accession>
<protein>
    <submittedName>
        <fullName evidence="1">Uncharacterized protein</fullName>
    </submittedName>
</protein>
<dbReference type="InParanoid" id="B9ILR9"/>
<evidence type="ECO:0000313" key="1">
    <source>
        <dbReference type="EMBL" id="PNS93393.1"/>
    </source>
</evidence>
<name>B9ILR9_POPTR</name>
<proteinExistence type="predicted"/>
<evidence type="ECO:0000313" key="2">
    <source>
        <dbReference type="Proteomes" id="UP000006729"/>
    </source>
</evidence>
<dbReference type="Proteomes" id="UP000006729">
    <property type="component" value="Chromosome 18"/>
</dbReference>
<reference evidence="1 2" key="1">
    <citation type="journal article" date="2006" name="Science">
        <title>The genome of black cottonwood, Populus trichocarpa (Torr. &amp; Gray).</title>
        <authorList>
            <person name="Tuskan G.A."/>
            <person name="Difazio S."/>
            <person name="Jansson S."/>
            <person name="Bohlmann J."/>
            <person name="Grigoriev I."/>
            <person name="Hellsten U."/>
            <person name="Putnam N."/>
            <person name="Ralph S."/>
            <person name="Rombauts S."/>
            <person name="Salamov A."/>
            <person name="Schein J."/>
            <person name="Sterck L."/>
            <person name="Aerts A."/>
            <person name="Bhalerao R.R."/>
            <person name="Bhalerao R.P."/>
            <person name="Blaudez D."/>
            <person name="Boerjan W."/>
            <person name="Brun A."/>
            <person name="Brunner A."/>
            <person name="Busov V."/>
            <person name="Campbell M."/>
            <person name="Carlson J."/>
            <person name="Chalot M."/>
            <person name="Chapman J."/>
            <person name="Chen G.L."/>
            <person name="Cooper D."/>
            <person name="Coutinho P.M."/>
            <person name="Couturier J."/>
            <person name="Covert S."/>
            <person name="Cronk Q."/>
            <person name="Cunningham R."/>
            <person name="Davis J."/>
            <person name="Degroeve S."/>
            <person name="Dejardin A."/>
            <person name="Depamphilis C."/>
            <person name="Detter J."/>
            <person name="Dirks B."/>
            <person name="Dubchak I."/>
            <person name="Duplessis S."/>
            <person name="Ehlting J."/>
            <person name="Ellis B."/>
            <person name="Gendler K."/>
            <person name="Goodstein D."/>
            <person name="Gribskov M."/>
            <person name="Grimwood J."/>
            <person name="Groover A."/>
            <person name="Gunter L."/>
            <person name="Hamberger B."/>
            <person name="Heinze B."/>
            <person name="Helariutta Y."/>
            <person name="Henrissat B."/>
            <person name="Holligan D."/>
            <person name="Holt R."/>
            <person name="Huang W."/>
            <person name="Islam-Faridi N."/>
            <person name="Jones S."/>
            <person name="Jones-Rhoades M."/>
            <person name="Jorgensen R."/>
            <person name="Joshi C."/>
            <person name="Kangasjarvi J."/>
            <person name="Karlsson J."/>
            <person name="Kelleher C."/>
            <person name="Kirkpatrick R."/>
            <person name="Kirst M."/>
            <person name="Kohler A."/>
            <person name="Kalluri U."/>
            <person name="Larimer F."/>
            <person name="Leebens-Mack J."/>
            <person name="Leple J.C."/>
            <person name="Locascio P."/>
            <person name="Lou Y."/>
            <person name="Lucas S."/>
            <person name="Martin F."/>
            <person name="Montanini B."/>
            <person name="Napoli C."/>
            <person name="Nelson D.R."/>
            <person name="Nelson C."/>
            <person name="Nieminen K."/>
            <person name="Nilsson O."/>
            <person name="Pereda V."/>
            <person name="Peter G."/>
            <person name="Philippe R."/>
            <person name="Pilate G."/>
            <person name="Poliakov A."/>
            <person name="Razumovskaya J."/>
            <person name="Richardson P."/>
            <person name="Rinaldi C."/>
            <person name="Ritland K."/>
            <person name="Rouze P."/>
            <person name="Ryaboy D."/>
            <person name="Schmutz J."/>
            <person name="Schrader J."/>
            <person name="Segerman B."/>
            <person name="Shin H."/>
            <person name="Siddiqui A."/>
            <person name="Sterky F."/>
            <person name="Terry A."/>
            <person name="Tsai C.J."/>
            <person name="Uberbacher E."/>
            <person name="Unneberg P."/>
            <person name="Vahala J."/>
            <person name="Wall K."/>
            <person name="Wessler S."/>
            <person name="Yang G."/>
            <person name="Yin T."/>
            <person name="Douglas C."/>
            <person name="Marra M."/>
            <person name="Sandberg G."/>
            <person name="Van de Peer Y."/>
            <person name="Rokhsar D."/>
        </authorList>
    </citation>
    <scope>NUCLEOTIDE SEQUENCE [LARGE SCALE GENOMIC DNA]</scope>
    <source>
        <strain evidence="2">cv. Nisqually</strain>
    </source>
</reference>
<dbReference type="EMBL" id="CM009307">
    <property type="protein sequence ID" value="PNS93393.1"/>
    <property type="molecule type" value="Genomic_DNA"/>
</dbReference>
<dbReference type="HOGENOM" id="CLU_1725411_0_0_1"/>
<gene>
    <name evidence="1" type="ORF">POPTR_018G085300</name>
</gene>
<keyword evidence="2" id="KW-1185">Reference proteome</keyword>
<organism evidence="1 2">
    <name type="scientific">Populus trichocarpa</name>
    <name type="common">Western balsam poplar</name>
    <name type="synonym">Populus balsamifera subsp. trichocarpa</name>
    <dbReference type="NCBI Taxonomy" id="3694"/>
    <lineage>
        <taxon>Eukaryota</taxon>
        <taxon>Viridiplantae</taxon>
        <taxon>Streptophyta</taxon>
        <taxon>Embryophyta</taxon>
        <taxon>Tracheophyta</taxon>
        <taxon>Spermatophyta</taxon>
        <taxon>Magnoliopsida</taxon>
        <taxon>eudicotyledons</taxon>
        <taxon>Gunneridae</taxon>
        <taxon>Pentapetalae</taxon>
        <taxon>rosids</taxon>
        <taxon>fabids</taxon>
        <taxon>Malpighiales</taxon>
        <taxon>Salicaceae</taxon>
        <taxon>Saliceae</taxon>
        <taxon>Populus</taxon>
    </lineage>
</organism>